<reference evidence="3 4" key="2">
    <citation type="submission" date="2016-08" db="EMBL/GenBank/DDBJ databases">
        <title>Pervasive Adenine N6-methylation of Active Genes in Fungi.</title>
        <authorList>
            <consortium name="DOE Joint Genome Institute"/>
            <person name="Mondo S.J."/>
            <person name="Dannebaum R.O."/>
            <person name="Kuo R.C."/>
            <person name="Labutti K."/>
            <person name="Haridas S."/>
            <person name="Kuo A."/>
            <person name="Salamov A."/>
            <person name="Ahrendt S.R."/>
            <person name="Lipzen A."/>
            <person name="Sullivan W."/>
            <person name="Andreopoulos W.B."/>
            <person name="Clum A."/>
            <person name="Lindquist E."/>
            <person name="Daum C."/>
            <person name="Ramamoorthy G.K."/>
            <person name="Gryganskyi A."/>
            <person name="Culley D."/>
            <person name="Magnuson J.K."/>
            <person name="James T.Y."/>
            <person name="O'Malley M.A."/>
            <person name="Stajich J.E."/>
            <person name="Spatafora J.W."/>
            <person name="Visel A."/>
            <person name="Grigoriev I.V."/>
        </authorList>
    </citation>
    <scope>NUCLEOTIDE SEQUENCE [LARGE SCALE GENOMIC DNA]</scope>
    <source>
        <strain evidence="4">finn</strain>
    </source>
</reference>
<evidence type="ECO:0000259" key="2">
    <source>
        <dbReference type="PROSITE" id="PS50132"/>
    </source>
</evidence>
<keyword evidence="1" id="KW-1133">Transmembrane helix</keyword>
<dbReference type="STRING" id="1754191.A0A1Y1VG68"/>
<comment type="caution">
    <text evidence="3">The sequence shown here is derived from an EMBL/GenBank/DDBJ whole genome shotgun (WGS) entry which is preliminary data.</text>
</comment>
<reference evidence="3 4" key="1">
    <citation type="submission" date="2016-08" db="EMBL/GenBank/DDBJ databases">
        <title>Genomes of anaerobic fungi encode conserved fungal cellulosomes for biomass hydrolysis.</title>
        <authorList>
            <consortium name="DOE Joint Genome Institute"/>
            <person name="Haitjema C.H."/>
            <person name="Gilmore S.P."/>
            <person name="Henske J.K."/>
            <person name="Solomon K.V."/>
            <person name="De Groot R."/>
            <person name="Kuo A."/>
            <person name="Mondo S.J."/>
            <person name="Salamov A.A."/>
            <person name="Labutti K."/>
            <person name="Zhao Z."/>
            <person name="Chiniquy J."/>
            <person name="Barry K."/>
            <person name="Brewer H.M."/>
            <person name="Purvine S.O."/>
            <person name="Wright A.T."/>
            <person name="Boxma B."/>
            <person name="Van Alen T."/>
            <person name="Hackstein J.H."/>
            <person name="Baker S.E."/>
            <person name="Grigoriev I.V."/>
            <person name="O'Malley M.A."/>
        </authorList>
    </citation>
    <scope>NUCLEOTIDE SEQUENCE [LARGE SCALE GENOMIC DNA]</scope>
    <source>
        <strain evidence="4">finn</strain>
    </source>
</reference>
<organism evidence="3 4">
    <name type="scientific">Piromyces finnis</name>
    <dbReference type="NCBI Taxonomy" id="1754191"/>
    <lineage>
        <taxon>Eukaryota</taxon>
        <taxon>Fungi</taxon>
        <taxon>Fungi incertae sedis</taxon>
        <taxon>Chytridiomycota</taxon>
        <taxon>Chytridiomycota incertae sedis</taxon>
        <taxon>Neocallimastigomycetes</taxon>
        <taxon>Neocallimastigales</taxon>
        <taxon>Neocallimastigaceae</taxon>
        <taxon>Piromyces</taxon>
    </lineage>
</organism>
<name>A0A1Y1VG68_9FUNG</name>
<protein>
    <recommendedName>
        <fullName evidence="2">RGS domain-containing protein</fullName>
    </recommendedName>
</protein>
<dbReference type="PROSITE" id="PS50132">
    <property type="entry name" value="RGS"/>
    <property type="match status" value="1"/>
</dbReference>
<feature type="transmembrane region" description="Helical" evidence="1">
    <location>
        <begin position="107"/>
        <end position="132"/>
    </location>
</feature>
<dbReference type="EMBL" id="MCFH01000009">
    <property type="protein sequence ID" value="ORX55417.1"/>
    <property type="molecule type" value="Genomic_DNA"/>
</dbReference>
<feature type="transmembrane region" description="Helical" evidence="1">
    <location>
        <begin position="76"/>
        <end position="95"/>
    </location>
</feature>
<feature type="transmembrane region" description="Helical" evidence="1">
    <location>
        <begin position="44"/>
        <end position="64"/>
    </location>
</feature>
<feature type="transmembrane region" description="Helical" evidence="1">
    <location>
        <begin position="208"/>
        <end position="230"/>
    </location>
</feature>
<evidence type="ECO:0000313" key="4">
    <source>
        <dbReference type="Proteomes" id="UP000193719"/>
    </source>
</evidence>
<keyword evidence="4" id="KW-1185">Reference proteome</keyword>
<gene>
    <name evidence="3" type="ORF">BCR36DRAFT_321519</name>
</gene>
<sequence length="536" mass="62679">MSSYSFEDTGLDPNNPRAVNYYKKCSETADTLDKFNDLFIVHPLYYIFIYSSLLYIIITTIVLFFIKKKHIMNSNYFKLSLLFIIGYIFIIINAFQIDVYYKTSACFVSLLLTGLGYPYVLFSCVCFSTQWINKYHASSELMLKNLTKSRNKTLFQKLFSKITKVKMFFTIFIYTILICCYTVIVSFINSNYKIYPPSVGFCPYNIYYLPQTVSLISYFLIYTPITLLELRSIKATNSMKKSQLISLILSTMFIVIYFIYTFIPNVGCSVLISYFPSDCFVLLILLTMHYLQIAKPILFSLKMEKKLKKCDTSIEGLKSLLKDKNLLNEFILYCLDNCCIENVLFCKEYEKFKKYISQAKMPNNENSNVFLNRFSIDNYNIKSIAFDYLEKFSEKSFLISINETTSIQSGILLKDNENEILNDNFGKTKKNNAESTFSEVLQIITKIYEIFISTESLYAVNITSKTMKKLTNEIAELKKTYLLPNISMQPFNSNEKCVNIVENIFNDTYKEVLDNLFYNSYMMFIKFKKDEKKQMV</sequence>
<evidence type="ECO:0000313" key="3">
    <source>
        <dbReference type="EMBL" id="ORX55417.1"/>
    </source>
</evidence>
<dbReference type="AlphaFoldDB" id="A0A1Y1VG68"/>
<dbReference type="Proteomes" id="UP000193719">
    <property type="component" value="Unassembled WGS sequence"/>
</dbReference>
<feature type="domain" description="RGS" evidence="2">
    <location>
        <begin position="316"/>
        <end position="526"/>
    </location>
</feature>
<dbReference type="SMART" id="SM00315">
    <property type="entry name" value="RGS"/>
    <property type="match status" value="1"/>
</dbReference>
<feature type="transmembrane region" description="Helical" evidence="1">
    <location>
        <begin position="167"/>
        <end position="188"/>
    </location>
</feature>
<dbReference type="OrthoDB" id="10506024at2759"/>
<keyword evidence="1" id="KW-0812">Transmembrane</keyword>
<dbReference type="InterPro" id="IPR036305">
    <property type="entry name" value="RGS_sf"/>
</dbReference>
<dbReference type="SUPFAM" id="SSF48097">
    <property type="entry name" value="Regulator of G-protein signaling, RGS"/>
    <property type="match status" value="1"/>
</dbReference>
<accession>A0A1Y1VG68</accession>
<dbReference type="Gene3D" id="1.10.167.10">
    <property type="entry name" value="Regulator of G-protein Signalling 4, domain 2"/>
    <property type="match status" value="1"/>
</dbReference>
<keyword evidence="1" id="KW-0472">Membrane</keyword>
<evidence type="ECO:0000256" key="1">
    <source>
        <dbReference type="SAM" id="Phobius"/>
    </source>
</evidence>
<proteinExistence type="predicted"/>
<feature type="transmembrane region" description="Helical" evidence="1">
    <location>
        <begin position="280"/>
        <end position="299"/>
    </location>
</feature>
<dbReference type="InterPro" id="IPR044926">
    <property type="entry name" value="RGS_subdomain_2"/>
</dbReference>
<feature type="transmembrane region" description="Helical" evidence="1">
    <location>
        <begin position="242"/>
        <end position="260"/>
    </location>
</feature>
<dbReference type="InterPro" id="IPR016137">
    <property type="entry name" value="RGS"/>
</dbReference>